<protein>
    <submittedName>
        <fullName evidence="1">Uncharacterized protein</fullName>
    </submittedName>
</protein>
<reference evidence="1" key="1">
    <citation type="submission" date="2020-05" db="EMBL/GenBank/DDBJ databases">
        <authorList>
            <person name="Chiriac C."/>
            <person name="Salcher M."/>
            <person name="Ghai R."/>
            <person name="Kavagutti S V."/>
        </authorList>
    </citation>
    <scope>NUCLEOTIDE SEQUENCE</scope>
</reference>
<accession>A0A6J7WUX1</accession>
<proteinExistence type="predicted"/>
<sequence>MGRLVDSVIAYRILRMLTTPFEETDAYKLGIIDANGKELKKMSQLHTGDERNAYSILHRMVYRIKRIIEKVPVENKKLVTFAAALSLVKENYENNCEPIDLELQYLNKLDTDLTEEIKYVVENLNTKKVYTFKQFSEDAGVPITNNAGSPGVAGFTKDDIGVPKNKQPPLLTRKKVIKNV</sequence>
<gene>
    <name evidence="1" type="ORF">UFOVP242_71</name>
</gene>
<name>A0A6J7WUX1_9CAUD</name>
<evidence type="ECO:0000313" key="1">
    <source>
        <dbReference type="EMBL" id="CAB5221781.1"/>
    </source>
</evidence>
<dbReference type="EMBL" id="LR798294">
    <property type="protein sequence ID" value="CAB5221781.1"/>
    <property type="molecule type" value="Genomic_DNA"/>
</dbReference>
<organism evidence="1">
    <name type="scientific">uncultured Caudovirales phage</name>
    <dbReference type="NCBI Taxonomy" id="2100421"/>
    <lineage>
        <taxon>Viruses</taxon>
        <taxon>Duplodnaviria</taxon>
        <taxon>Heunggongvirae</taxon>
        <taxon>Uroviricota</taxon>
        <taxon>Caudoviricetes</taxon>
        <taxon>Peduoviridae</taxon>
        <taxon>Maltschvirus</taxon>
        <taxon>Maltschvirus maltsch</taxon>
    </lineage>
</organism>